<dbReference type="InterPro" id="IPR036628">
    <property type="entry name" value="Clp_N_dom_sf"/>
</dbReference>
<dbReference type="SUPFAM" id="SSF81923">
    <property type="entry name" value="Double Clp-N motif"/>
    <property type="match status" value="1"/>
</dbReference>
<evidence type="ECO:0000313" key="3">
    <source>
        <dbReference type="EMBL" id="MBB6038978.1"/>
    </source>
</evidence>
<dbReference type="RefSeq" id="WP_184791943.1">
    <property type="nucleotide sequence ID" value="NZ_BONT01000055.1"/>
</dbReference>
<keyword evidence="1" id="KW-0677">Repeat</keyword>
<dbReference type="PANTHER" id="PTHR47016">
    <property type="entry name" value="ATP-DEPENDENT CLP PROTEASE ATP-BINDING SUBUNIT CLPT1, CHLOROPLASTIC"/>
    <property type="match status" value="1"/>
</dbReference>
<proteinExistence type="predicted"/>
<evidence type="ECO:0000313" key="4">
    <source>
        <dbReference type="Proteomes" id="UP000548476"/>
    </source>
</evidence>
<dbReference type="Pfam" id="PF02861">
    <property type="entry name" value="Clp_N"/>
    <property type="match status" value="1"/>
</dbReference>
<dbReference type="PROSITE" id="PS51903">
    <property type="entry name" value="CLP_R"/>
    <property type="match status" value="1"/>
</dbReference>
<dbReference type="InterPro" id="IPR044217">
    <property type="entry name" value="CLPT1/2"/>
</dbReference>
<dbReference type="InterPro" id="IPR004176">
    <property type="entry name" value="Clp_R_N"/>
</dbReference>
<name>A0A841FZ36_9ACTN</name>
<reference evidence="3 4" key="1">
    <citation type="submission" date="2020-08" db="EMBL/GenBank/DDBJ databases">
        <title>Genomic Encyclopedia of Type Strains, Phase IV (KMG-IV): sequencing the most valuable type-strain genomes for metagenomic binning, comparative biology and taxonomic classification.</title>
        <authorList>
            <person name="Goeker M."/>
        </authorList>
    </citation>
    <scope>NUCLEOTIDE SEQUENCE [LARGE SCALE GENOMIC DNA]</scope>
    <source>
        <strain evidence="3 4">YIM 65646</strain>
    </source>
</reference>
<dbReference type="AlphaFoldDB" id="A0A841FZ36"/>
<keyword evidence="4" id="KW-1185">Reference proteome</keyword>
<comment type="caution">
    <text evidence="3">The sequence shown here is derived from an EMBL/GenBank/DDBJ whole genome shotgun (WGS) entry which is preliminary data.</text>
</comment>
<dbReference type="Proteomes" id="UP000548476">
    <property type="component" value="Unassembled WGS sequence"/>
</dbReference>
<feature type="domain" description="Clp R" evidence="2">
    <location>
        <begin position="91"/>
        <end position="237"/>
    </location>
</feature>
<gene>
    <name evidence="3" type="ORF">HNR73_006867</name>
</gene>
<evidence type="ECO:0000256" key="1">
    <source>
        <dbReference type="PROSITE-ProRule" id="PRU01251"/>
    </source>
</evidence>
<organism evidence="3 4">
    <name type="scientific">Phytomonospora endophytica</name>
    <dbReference type="NCBI Taxonomy" id="714109"/>
    <lineage>
        <taxon>Bacteria</taxon>
        <taxon>Bacillati</taxon>
        <taxon>Actinomycetota</taxon>
        <taxon>Actinomycetes</taxon>
        <taxon>Micromonosporales</taxon>
        <taxon>Micromonosporaceae</taxon>
        <taxon>Phytomonospora</taxon>
    </lineage>
</organism>
<dbReference type="Gene3D" id="1.10.1780.10">
    <property type="entry name" value="Clp, N-terminal domain"/>
    <property type="match status" value="1"/>
</dbReference>
<sequence length="244" mass="26127">MERYPVRLGDLIEFVNQQPGGPLDHLSAASEIGAYLDEISDHLIGHFVDQARRAGSSWSEIGQYIGVSKQAAQKRFVAKASDLPTQLSGAFARFTARARHVTVQSSAEARAMGHQEVGGEHILLALLVEPDALAARALAEQGADEAKIRASVAAAHPATDEETPEHIPFSAEAKKILDLTLREALRYGHNYIGTEHMLLGILRDGKGIGAKVLDELGVRRKVAEAWIGGELAKLTAGGDVGEAE</sequence>
<dbReference type="EMBL" id="JACHGT010000019">
    <property type="protein sequence ID" value="MBB6038978.1"/>
    <property type="molecule type" value="Genomic_DNA"/>
</dbReference>
<dbReference type="PANTHER" id="PTHR47016:SF5">
    <property type="entry name" value="CLP DOMAIN SUPERFAMILY PROTEIN"/>
    <property type="match status" value="1"/>
</dbReference>
<evidence type="ECO:0000259" key="2">
    <source>
        <dbReference type="PROSITE" id="PS51903"/>
    </source>
</evidence>
<protein>
    <recommendedName>
        <fullName evidence="2">Clp R domain-containing protein</fullName>
    </recommendedName>
</protein>
<accession>A0A841FZ36</accession>